<organism evidence="3 4">
    <name type="scientific">Chiloscyllium punctatum</name>
    <name type="common">Brownbanded bambooshark</name>
    <name type="synonym">Hemiscyllium punctatum</name>
    <dbReference type="NCBI Taxonomy" id="137246"/>
    <lineage>
        <taxon>Eukaryota</taxon>
        <taxon>Metazoa</taxon>
        <taxon>Chordata</taxon>
        <taxon>Craniata</taxon>
        <taxon>Vertebrata</taxon>
        <taxon>Chondrichthyes</taxon>
        <taxon>Elasmobranchii</taxon>
        <taxon>Galeomorphii</taxon>
        <taxon>Galeoidea</taxon>
        <taxon>Orectolobiformes</taxon>
        <taxon>Hemiscylliidae</taxon>
        <taxon>Chiloscyllium</taxon>
    </lineage>
</organism>
<evidence type="ECO:0000259" key="2">
    <source>
        <dbReference type="PROSITE" id="PS50188"/>
    </source>
</evidence>
<dbReference type="STRING" id="137246.A0A401RTP3"/>
<dbReference type="OMA" id="RATHNPI"/>
<dbReference type="InterPro" id="IPR003879">
    <property type="entry name" value="Butyrophylin_SPRY"/>
</dbReference>
<reference evidence="3 4" key="1">
    <citation type="journal article" date="2018" name="Nat. Ecol. Evol.">
        <title>Shark genomes provide insights into elasmobranch evolution and the origin of vertebrates.</title>
        <authorList>
            <person name="Hara Y"/>
            <person name="Yamaguchi K"/>
            <person name="Onimaru K"/>
            <person name="Kadota M"/>
            <person name="Koyanagi M"/>
            <person name="Keeley SD"/>
            <person name="Tatsumi K"/>
            <person name="Tanaka K"/>
            <person name="Motone F"/>
            <person name="Kageyama Y"/>
            <person name="Nozu R"/>
            <person name="Adachi N"/>
            <person name="Nishimura O"/>
            <person name="Nakagawa R"/>
            <person name="Tanegashima C"/>
            <person name="Kiyatake I"/>
            <person name="Matsumoto R"/>
            <person name="Murakumo K"/>
            <person name="Nishida K"/>
            <person name="Terakita A"/>
            <person name="Kuratani S"/>
            <person name="Sato K"/>
            <person name="Hyodo S Kuraku.S."/>
        </authorList>
    </citation>
    <scope>NUCLEOTIDE SEQUENCE [LARGE SCALE GENOMIC DNA]</scope>
</reference>
<dbReference type="Proteomes" id="UP000287033">
    <property type="component" value="Unassembled WGS sequence"/>
</dbReference>
<comment type="caution">
    <text evidence="3">The sequence shown here is derived from an EMBL/GenBank/DDBJ whole genome shotgun (WGS) entry which is preliminary data.</text>
</comment>
<dbReference type="FunFam" id="2.60.120.920:FF:000004">
    <property type="entry name" value="Butyrophilin subfamily 1 member A1"/>
    <property type="match status" value="1"/>
</dbReference>
<keyword evidence="4" id="KW-1185">Reference proteome</keyword>
<dbReference type="InterPro" id="IPR003877">
    <property type="entry name" value="SPRY_dom"/>
</dbReference>
<dbReference type="InterPro" id="IPR050143">
    <property type="entry name" value="TRIM/RBCC"/>
</dbReference>
<dbReference type="SUPFAM" id="SSF49899">
    <property type="entry name" value="Concanavalin A-like lectins/glucanases"/>
    <property type="match status" value="1"/>
</dbReference>
<dbReference type="Pfam" id="PF00622">
    <property type="entry name" value="SPRY"/>
    <property type="match status" value="1"/>
</dbReference>
<feature type="coiled-coil region" evidence="1">
    <location>
        <begin position="2"/>
        <end position="58"/>
    </location>
</feature>
<keyword evidence="1" id="KW-0175">Coiled coil</keyword>
<evidence type="ECO:0000313" key="4">
    <source>
        <dbReference type="Proteomes" id="UP000287033"/>
    </source>
</evidence>
<evidence type="ECO:0000256" key="1">
    <source>
        <dbReference type="SAM" id="Coils"/>
    </source>
</evidence>
<dbReference type="PRINTS" id="PR01407">
    <property type="entry name" value="BUTYPHLNCDUF"/>
</dbReference>
<accession>A0A401RTP3</accession>
<protein>
    <recommendedName>
        <fullName evidence="2">B30.2/SPRY domain-containing protein</fullName>
    </recommendedName>
</protein>
<dbReference type="EMBL" id="BEZZ01002273">
    <property type="protein sequence ID" value="GCC21514.1"/>
    <property type="molecule type" value="Genomic_DNA"/>
</dbReference>
<dbReference type="Pfam" id="PF13765">
    <property type="entry name" value="PRY"/>
    <property type="match status" value="1"/>
</dbReference>
<name>A0A401RTP3_CHIPU</name>
<dbReference type="CDD" id="cd13733">
    <property type="entry name" value="SPRY_PRY_C-I_1"/>
    <property type="match status" value="1"/>
</dbReference>
<evidence type="ECO:0000313" key="3">
    <source>
        <dbReference type="EMBL" id="GCC21514.1"/>
    </source>
</evidence>
<dbReference type="SMART" id="SM00589">
    <property type="entry name" value="PRY"/>
    <property type="match status" value="1"/>
</dbReference>
<feature type="domain" description="B30.2/SPRY" evidence="2">
    <location>
        <begin position="93"/>
        <end position="288"/>
    </location>
</feature>
<dbReference type="PROSITE" id="PS50188">
    <property type="entry name" value="B302_SPRY"/>
    <property type="match status" value="1"/>
</dbReference>
<dbReference type="InterPro" id="IPR001870">
    <property type="entry name" value="B30.2/SPRY"/>
</dbReference>
<dbReference type="Gene3D" id="2.60.120.920">
    <property type="match status" value="1"/>
</dbReference>
<dbReference type="AlphaFoldDB" id="A0A401RTP3"/>
<dbReference type="InterPro" id="IPR043136">
    <property type="entry name" value="B30.2/SPRY_sf"/>
</dbReference>
<proteinExistence type="predicted"/>
<gene>
    <name evidence="3" type="ORF">chiPu_0019986</name>
</gene>
<dbReference type="PANTHER" id="PTHR24103">
    <property type="entry name" value="E3 UBIQUITIN-PROTEIN LIGASE TRIM"/>
    <property type="match status" value="1"/>
</dbReference>
<dbReference type="InterPro" id="IPR006574">
    <property type="entry name" value="PRY"/>
</dbReference>
<sequence>MHQILTEKEQRLLRDLREEEERIVEPMEKNLREIQENLNSIEEELSKLQKQAEQTDEAIFLRRQASRKRRISDDSHVLSVADGTLTIGKFKGPLQYTAWRDMLNSINPVPACLTLDPNTANIQLVVSGNQINVRAEKRRHLPRDNPKRFDPQPFVLGSEGYTAGRHYWEVEVREKTLCKVGVAQESVKRKGNIDLKPENGYWIFWPSPKSNYETSTSPSRATHNPIEKQWKVGVFLDYEGGQVSFYNVDTMSHLHTFIHTFTEKIFPIFGMAPNIREKSSAMLRICGIKGH</sequence>
<dbReference type="InterPro" id="IPR013320">
    <property type="entry name" value="ConA-like_dom_sf"/>
</dbReference>
<dbReference type="SMART" id="SM00449">
    <property type="entry name" value="SPRY"/>
    <property type="match status" value="1"/>
</dbReference>